<evidence type="ECO:0000256" key="1">
    <source>
        <dbReference type="SAM" id="Phobius"/>
    </source>
</evidence>
<accession>A0AAN7A695</accession>
<reference evidence="2" key="1">
    <citation type="journal article" date="2023" name="Mol. Phylogenet. Evol.">
        <title>Genome-scale phylogeny and comparative genomics of the fungal order Sordariales.</title>
        <authorList>
            <person name="Hensen N."/>
            <person name="Bonometti L."/>
            <person name="Westerberg I."/>
            <person name="Brannstrom I.O."/>
            <person name="Guillou S."/>
            <person name="Cros-Aarteil S."/>
            <person name="Calhoun S."/>
            <person name="Haridas S."/>
            <person name="Kuo A."/>
            <person name="Mondo S."/>
            <person name="Pangilinan J."/>
            <person name="Riley R."/>
            <person name="LaButti K."/>
            <person name="Andreopoulos B."/>
            <person name="Lipzen A."/>
            <person name="Chen C."/>
            <person name="Yan M."/>
            <person name="Daum C."/>
            <person name="Ng V."/>
            <person name="Clum A."/>
            <person name="Steindorff A."/>
            <person name="Ohm R.A."/>
            <person name="Martin F."/>
            <person name="Silar P."/>
            <person name="Natvig D.O."/>
            <person name="Lalanne C."/>
            <person name="Gautier V."/>
            <person name="Ament-Velasquez S.L."/>
            <person name="Kruys A."/>
            <person name="Hutchinson M.I."/>
            <person name="Powell A.J."/>
            <person name="Barry K."/>
            <person name="Miller A.N."/>
            <person name="Grigoriev I.V."/>
            <person name="Debuchy R."/>
            <person name="Gladieux P."/>
            <person name="Hiltunen Thoren M."/>
            <person name="Johannesson H."/>
        </authorList>
    </citation>
    <scope>NUCLEOTIDE SEQUENCE</scope>
    <source>
        <strain evidence="2">CBS 892.96</strain>
    </source>
</reference>
<proteinExistence type="predicted"/>
<dbReference type="Proteomes" id="UP001302321">
    <property type="component" value="Unassembled WGS sequence"/>
</dbReference>
<organism evidence="2 3">
    <name type="scientific">Triangularia setosa</name>
    <dbReference type="NCBI Taxonomy" id="2587417"/>
    <lineage>
        <taxon>Eukaryota</taxon>
        <taxon>Fungi</taxon>
        <taxon>Dikarya</taxon>
        <taxon>Ascomycota</taxon>
        <taxon>Pezizomycotina</taxon>
        <taxon>Sordariomycetes</taxon>
        <taxon>Sordariomycetidae</taxon>
        <taxon>Sordariales</taxon>
        <taxon>Podosporaceae</taxon>
        <taxon>Triangularia</taxon>
    </lineage>
</organism>
<name>A0AAN7A695_9PEZI</name>
<feature type="transmembrane region" description="Helical" evidence="1">
    <location>
        <begin position="71"/>
        <end position="91"/>
    </location>
</feature>
<keyword evidence="1" id="KW-1133">Transmembrane helix</keyword>
<reference evidence="2" key="2">
    <citation type="submission" date="2023-05" db="EMBL/GenBank/DDBJ databases">
        <authorList>
            <consortium name="Lawrence Berkeley National Laboratory"/>
            <person name="Steindorff A."/>
            <person name="Hensen N."/>
            <person name="Bonometti L."/>
            <person name="Westerberg I."/>
            <person name="Brannstrom I.O."/>
            <person name="Guillou S."/>
            <person name="Cros-Aarteil S."/>
            <person name="Calhoun S."/>
            <person name="Haridas S."/>
            <person name="Kuo A."/>
            <person name="Mondo S."/>
            <person name="Pangilinan J."/>
            <person name="Riley R."/>
            <person name="Labutti K."/>
            <person name="Andreopoulos B."/>
            <person name="Lipzen A."/>
            <person name="Chen C."/>
            <person name="Yanf M."/>
            <person name="Daum C."/>
            <person name="Ng V."/>
            <person name="Clum A."/>
            <person name="Ohm R."/>
            <person name="Martin F."/>
            <person name="Silar P."/>
            <person name="Natvig D."/>
            <person name="Lalanne C."/>
            <person name="Gautier V."/>
            <person name="Ament-Velasquez S.L."/>
            <person name="Kruys A."/>
            <person name="Hutchinson M.I."/>
            <person name="Powell A.J."/>
            <person name="Barry K."/>
            <person name="Miller A.N."/>
            <person name="Grigoriev I.V."/>
            <person name="Debuchy R."/>
            <person name="Gladieux P."/>
            <person name="Thoren M.H."/>
            <person name="Johannesson H."/>
        </authorList>
    </citation>
    <scope>NUCLEOTIDE SEQUENCE</scope>
    <source>
        <strain evidence="2">CBS 892.96</strain>
    </source>
</reference>
<evidence type="ECO:0000313" key="2">
    <source>
        <dbReference type="EMBL" id="KAK4176826.1"/>
    </source>
</evidence>
<feature type="transmembrane region" description="Helical" evidence="1">
    <location>
        <begin position="12"/>
        <end position="32"/>
    </location>
</feature>
<dbReference type="AlphaFoldDB" id="A0AAN7A695"/>
<comment type="caution">
    <text evidence="2">The sequence shown here is derived from an EMBL/GenBank/DDBJ whole genome shotgun (WGS) entry which is preliminary data.</text>
</comment>
<feature type="transmembrane region" description="Helical" evidence="1">
    <location>
        <begin position="112"/>
        <end position="136"/>
    </location>
</feature>
<dbReference type="EMBL" id="MU866184">
    <property type="protein sequence ID" value="KAK4176826.1"/>
    <property type="molecule type" value="Genomic_DNA"/>
</dbReference>
<sequence>MTLHIPLIKLPLLLHLLTEIPACLSFLLVPEAQLPRATPEATLILRNFGGLLLSTNLIALLFILRSHFDCLSALVTLCLGAYHIWPIYRAYSRLRDAKLAQGKKENEKQNKVLGGPVVHFWVHIGCLAALLLSGWYGLG</sequence>
<keyword evidence="3" id="KW-1185">Reference proteome</keyword>
<feature type="transmembrane region" description="Helical" evidence="1">
    <location>
        <begin position="44"/>
        <end position="65"/>
    </location>
</feature>
<gene>
    <name evidence="2" type="ORF">QBC36DRAFT_300807</name>
</gene>
<evidence type="ECO:0000313" key="3">
    <source>
        <dbReference type="Proteomes" id="UP001302321"/>
    </source>
</evidence>
<keyword evidence="1" id="KW-0472">Membrane</keyword>
<protein>
    <submittedName>
        <fullName evidence="2">Uncharacterized protein</fullName>
    </submittedName>
</protein>
<keyword evidence="1" id="KW-0812">Transmembrane</keyword>